<feature type="region of interest" description="Disordered" evidence="1">
    <location>
        <begin position="259"/>
        <end position="288"/>
    </location>
</feature>
<dbReference type="Proteomes" id="UP001207918">
    <property type="component" value="Unassembled WGS sequence"/>
</dbReference>
<organism evidence="2 3">
    <name type="scientific">Fodinibius salsisoli</name>
    <dbReference type="NCBI Taxonomy" id="2820877"/>
    <lineage>
        <taxon>Bacteria</taxon>
        <taxon>Pseudomonadati</taxon>
        <taxon>Balneolota</taxon>
        <taxon>Balneolia</taxon>
        <taxon>Balneolales</taxon>
        <taxon>Balneolaceae</taxon>
        <taxon>Fodinibius</taxon>
    </lineage>
</organism>
<protein>
    <submittedName>
        <fullName evidence="2">Bacteriocin fulvocin C-related protein</fullName>
    </submittedName>
</protein>
<evidence type="ECO:0000256" key="1">
    <source>
        <dbReference type="SAM" id="MobiDB-lite"/>
    </source>
</evidence>
<sequence length="288" mass="32324">MNSSKFTGIPICIFVISFLFVSCDKTNPINSTEKPVHLESRSKAQSNQKSVLFDTSSLELGCKAVNAWVQKNSENLPNSLSSISVFPKTYRKAIFNELSSVERYNLWKERLRSFMEKDKLSAEEKSKLRSIINDLSPSVFSKSNDKKLNVLTNTSEIVRIFGRDLAKRIFTSLAPSNHLENSSISLVNDVNGIVNASQNQKIDCNCRTDDIWYGCDPTGVGPEVRCVHKDDLPYLPCSQNDAYGCGTFWLRRCNGACRHAEQPDPPGPDPDPAALKEDKDIRPRENNK</sequence>
<keyword evidence="3" id="KW-1185">Reference proteome</keyword>
<dbReference type="PROSITE" id="PS51257">
    <property type="entry name" value="PROKAR_LIPOPROTEIN"/>
    <property type="match status" value="1"/>
</dbReference>
<gene>
    <name evidence="2" type="ORF">J6I44_19195</name>
</gene>
<comment type="caution">
    <text evidence="2">The sequence shown here is derived from an EMBL/GenBank/DDBJ whole genome shotgun (WGS) entry which is preliminary data.</text>
</comment>
<evidence type="ECO:0000313" key="3">
    <source>
        <dbReference type="Proteomes" id="UP001207918"/>
    </source>
</evidence>
<feature type="compositionally biased region" description="Basic and acidic residues" evidence="1">
    <location>
        <begin position="274"/>
        <end position="288"/>
    </location>
</feature>
<proteinExistence type="predicted"/>
<evidence type="ECO:0000313" key="2">
    <source>
        <dbReference type="EMBL" id="MCW9708994.1"/>
    </source>
</evidence>
<accession>A0ABT3PSZ6</accession>
<name>A0ABT3PSZ6_9BACT</name>
<dbReference type="RefSeq" id="WP_265767821.1">
    <property type="nucleotide sequence ID" value="NZ_JAGGJA010000020.1"/>
</dbReference>
<dbReference type="EMBL" id="JAGGJA010000020">
    <property type="protein sequence ID" value="MCW9708994.1"/>
    <property type="molecule type" value="Genomic_DNA"/>
</dbReference>
<reference evidence="2 3" key="1">
    <citation type="submission" date="2021-03" db="EMBL/GenBank/DDBJ databases">
        <title>Aliifodinibius sp. nov., a new bacterium isolated from saline soil.</title>
        <authorList>
            <person name="Galisteo C."/>
            <person name="De La Haba R."/>
            <person name="Sanchez-Porro C."/>
            <person name="Ventosa A."/>
        </authorList>
    </citation>
    <scope>NUCLEOTIDE SEQUENCE [LARGE SCALE GENOMIC DNA]</scope>
    <source>
        <strain evidence="2 3">1BSP15-2V2</strain>
    </source>
</reference>
<dbReference type="NCBIfam" id="NF033852">
    <property type="entry name" value="fulvocin_rel"/>
    <property type="match status" value="1"/>
</dbReference>